<dbReference type="PANTHER" id="PTHR10173">
    <property type="entry name" value="METHIONINE SULFOXIDE REDUCTASE"/>
    <property type="match status" value="1"/>
</dbReference>
<dbReference type="Proteomes" id="UP000018466">
    <property type="component" value="Unassembled WGS sequence"/>
</dbReference>
<protein>
    <recommendedName>
        <fullName evidence="9 10">Multifunctional fusion protein</fullName>
    </recommendedName>
    <domain>
        <recommendedName>
            <fullName evidence="10">Peptide methionine sulfoxide reductase MsrA</fullName>
            <shortName evidence="10">Protein-methionine-S-oxide reductase</shortName>
            <ecNumber evidence="10">1.8.4.11</ecNumber>
        </recommendedName>
        <alternativeName>
            <fullName evidence="10">Peptide-methionine (S)-S-oxide reductase</fullName>
            <shortName evidence="10">Peptide Met(O) reductase</shortName>
        </alternativeName>
    </domain>
    <domain>
        <recommendedName>
            <fullName evidence="9">Peptide methionine sulfoxide reductase MsrB</fullName>
            <ecNumber evidence="9">1.8.4.12</ecNumber>
        </recommendedName>
        <alternativeName>
            <fullName evidence="9">Peptide-methionine (R)-S-oxide reductase</fullName>
        </alternativeName>
    </domain>
</protein>
<comment type="similarity">
    <text evidence="10">Belongs to the MsrA Met sulfoxide reductase family.</text>
</comment>
<evidence type="ECO:0000256" key="6">
    <source>
        <dbReference type="ARBA" id="ARBA00047806"/>
    </source>
</evidence>
<evidence type="ECO:0000256" key="9">
    <source>
        <dbReference type="HAMAP-Rule" id="MF_01400"/>
    </source>
</evidence>
<dbReference type="SUPFAM" id="SSF51316">
    <property type="entry name" value="Mss4-like"/>
    <property type="match status" value="1"/>
</dbReference>
<dbReference type="PROSITE" id="PS51790">
    <property type="entry name" value="MSRB"/>
    <property type="match status" value="1"/>
</dbReference>
<keyword evidence="13" id="KW-1185">Reference proteome</keyword>
<comment type="caution">
    <text evidence="9">Lacks conserved residue(s) required for the propagation of feature annotation.</text>
</comment>
<dbReference type="Gene3D" id="2.170.150.20">
    <property type="entry name" value="Peptide methionine sulfoxide reductase"/>
    <property type="match status" value="1"/>
</dbReference>
<evidence type="ECO:0000259" key="11">
    <source>
        <dbReference type="PROSITE" id="PS51790"/>
    </source>
</evidence>
<dbReference type="EC" id="1.8.4.12" evidence="9"/>
<dbReference type="RefSeq" id="WP_009533376.1">
    <property type="nucleotide sequence ID" value="NZ_JH590863.1"/>
</dbReference>
<dbReference type="InterPro" id="IPR011057">
    <property type="entry name" value="Mss4-like_sf"/>
</dbReference>
<dbReference type="GO" id="GO:0033743">
    <property type="term" value="F:peptide-methionine (R)-S-oxide reductase activity"/>
    <property type="evidence" value="ECO:0007669"/>
    <property type="project" value="UniProtKB-UniRule"/>
</dbReference>
<evidence type="ECO:0000256" key="2">
    <source>
        <dbReference type="ARBA" id="ARBA00011017"/>
    </source>
</evidence>
<comment type="catalytic activity">
    <reaction evidence="6 10">
        <text>L-methionyl-[protein] + [thioredoxin]-disulfide + H2O = L-methionyl-(S)-S-oxide-[protein] + [thioredoxin]-dithiol</text>
        <dbReference type="Rhea" id="RHEA:14217"/>
        <dbReference type="Rhea" id="RHEA-COMP:10698"/>
        <dbReference type="Rhea" id="RHEA-COMP:10700"/>
        <dbReference type="Rhea" id="RHEA-COMP:12313"/>
        <dbReference type="Rhea" id="RHEA-COMP:12315"/>
        <dbReference type="ChEBI" id="CHEBI:15377"/>
        <dbReference type="ChEBI" id="CHEBI:16044"/>
        <dbReference type="ChEBI" id="CHEBI:29950"/>
        <dbReference type="ChEBI" id="CHEBI:44120"/>
        <dbReference type="ChEBI" id="CHEBI:50058"/>
        <dbReference type="EC" id="1.8.4.11"/>
    </reaction>
</comment>
<evidence type="ECO:0000256" key="7">
    <source>
        <dbReference type="ARBA" id="ARBA00048488"/>
    </source>
</evidence>
<dbReference type="NCBIfam" id="TIGR00357">
    <property type="entry name" value="peptide-methionine (R)-S-oxide reductase MsrB"/>
    <property type="match status" value="1"/>
</dbReference>
<dbReference type="GO" id="GO:0006979">
    <property type="term" value="P:response to oxidative stress"/>
    <property type="evidence" value="ECO:0007669"/>
    <property type="project" value="InterPro"/>
</dbReference>
<evidence type="ECO:0000256" key="3">
    <source>
        <dbReference type="ARBA" id="ARBA00023002"/>
    </source>
</evidence>
<dbReference type="NCBIfam" id="TIGR00401">
    <property type="entry name" value="msrA"/>
    <property type="match status" value="1"/>
</dbReference>
<keyword evidence="3 9" id="KW-0560">Oxidoreductase</keyword>
<evidence type="ECO:0000256" key="5">
    <source>
        <dbReference type="ARBA" id="ARBA00024679"/>
    </source>
</evidence>
<dbReference type="InterPro" id="IPR036509">
    <property type="entry name" value="Met_Sox_Rdtase_MsrA_sf"/>
</dbReference>
<dbReference type="InterPro" id="IPR002569">
    <property type="entry name" value="Met_Sox_Rdtase_MsrA_dom"/>
</dbReference>
<comment type="similarity">
    <text evidence="9">Belongs to the MsrB Met sulfoxide reductase family.</text>
</comment>
<organism evidence="12 13">
    <name type="scientific">Stomatobaculum longum</name>
    <dbReference type="NCBI Taxonomy" id="796942"/>
    <lineage>
        <taxon>Bacteria</taxon>
        <taxon>Bacillati</taxon>
        <taxon>Bacillota</taxon>
        <taxon>Clostridia</taxon>
        <taxon>Lachnospirales</taxon>
        <taxon>Lachnospiraceae</taxon>
        <taxon>Stomatobaculum</taxon>
    </lineage>
</organism>
<evidence type="ECO:0000256" key="8">
    <source>
        <dbReference type="ARBA" id="ARBA00048782"/>
    </source>
</evidence>
<gene>
    <name evidence="9" type="primary">msrB</name>
    <name evidence="10" type="synonym">msrA</name>
    <name evidence="12" type="ORF">HMPREF9623_01544</name>
</gene>
<dbReference type="GO" id="GO:0008113">
    <property type="term" value="F:peptide-methionine (S)-S-oxide reductase activity"/>
    <property type="evidence" value="ECO:0007669"/>
    <property type="project" value="UniProtKB-UniRule"/>
</dbReference>
<evidence type="ECO:0000313" key="13">
    <source>
        <dbReference type="Proteomes" id="UP000018466"/>
    </source>
</evidence>
<dbReference type="InterPro" id="IPR028427">
    <property type="entry name" value="Met_Sox_Rdtase_MsrB"/>
</dbReference>
<feature type="domain" description="MsrB" evidence="11">
    <location>
        <begin position="165"/>
        <end position="288"/>
    </location>
</feature>
<sequence length="305" mass="34740">MTIYLAGGCFWGLQKYFDQFPGVRATEVGYANGPDSAPTYREVCDSSGHAETVKIEYDPKEISLRELLDKYFLVIDPLSVNKQGNDRGIQYRTGIYYADQSQLSEIQAVYDEQEAKYGAKLAVELAPIQNFYSAEEYHQKYLDKNPDGYCHIPQKMFHLAEEESKETLRKKIGDLSYEVTQNAATERPFTGEYDDFFEKGIYVDIVSGEPLFSSLDKFDSGCGWPAFSKPIEGKELKETTDRSHGMVRTEVRSAQANSHLGHVFPDGPRETGGLRYCINSASLRFIPYDKLEEEGYGEYKKLFER</sequence>
<evidence type="ECO:0000313" key="12">
    <source>
        <dbReference type="EMBL" id="EHO16223.1"/>
    </source>
</evidence>
<dbReference type="Pfam" id="PF01641">
    <property type="entry name" value="SelR"/>
    <property type="match status" value="1"/>
</dbReference>
<dbReference type="EC" id="1.8.4.11" evidence="10"/>
<comment type="catalytic activity">
    <reaction evidence="7 9">
        <text>L-methionyl-[protein] + [thioredoxin]-disulfide + H2O = L-methionyl-(R)-S-oxide-[protein] + [thioredoxin]-dithiol</text>
        <dbReference type="Rhea" id="RHEA:24164"/>
        <dbReference type="Rhea" id="RHEA-COMP:10698"/>
        <dbReference type="Rhea" id="RHEA-COMP:10700"/>
        <dbReference type="Rhea" id="RHEA-COMP:12313"/>
        <dbReference type="Rhea" id="RHEA-COMP:12314"/>
        <dbReference type="ChEBI" id="CHEBI:15377"/>
        <dbReference type="ChEBI" id="CHEBI:16044"/>
        <dbReference type="ChEBI" id="CHEBI:29950"/>
        <dbReference type="ChEBI" id="CHEBI:45764"/>
        <dbReference type="ChEBI" id="CHEBI:50058"/>
        <dbReference type="EC" id="1.8.4.12"/>
    </reaction>
</comment>
<reference evidence="12 13" key="1">
    <citation type="submission" date="2011-10" db="EMBL/GenBank/DDBJ databases">
        <title>The Genome Sequence of Lachnospiraceae bacterium ACC2.</title>
        <authorList>
            <consortium name="The Broad Institute Genome Sequencing Platform"/>
            <person name="Earl A."/>
            <person name="Ward D."/>
            <person name="Feldgarden M."/>
            <person name="Gevers D."/>
            <person name="Sizova M."/>
            <person name="Hazen A."/>
            <person name="Epstein S."/>
            <person name="Young S.K."/>
            <person name="Zeng Q."/>
            <person name="Gargeya S."/>
            <person name="Fitzgerald M."/>
            <person name="Haas B."/>
            <person name="Abouelleil A."/>
            <person name="Alvarado L."/>
            <person name="Arachchi H.M."/>
            <person name="Berlin A."/>
            <person name="Brown A."/>
            <person name="Chapman S.B."/>
            <person name="Chen Z."/>
            <person name="Dunbar C."/>
            <person name="Freedman E."/>
            <person name="Gearin G."/>
            <person name="Goldberg J."/>
            <person name="Griggs A."/>
            <person name="Gujja S."/>
            <person name="Heiman D."/>
            <person name="Howarth C."/>
            <person name="Larson L."/>
            <person name="Lui A."/>
            <person name="MacDonald P.J.P."/>
            <person name="Montmayeur A."/>
            <person name="Murphy C."/>
            <person name="Neiman D."/>
            <person name="Pearson M."/>
            <person name="Priest M."/>
            <person name="Roberts A."/>
            <person name="Saif S."/>
            <person name="Shea T."/>
            <person name="Shenoy N."/>
            <person name="Sisk P."/>
            <person name="Stolte C."/>
            <person name="Sykes S."/>
            <person name="Wortman J."/>
            <person name="Nusbaum C."/>
            <person name="Birren B."/>
        </authorList>
    </citation>
    <scope>NUCLEOTIDE SEQUENCE [LARGE SCALE GENOMIC DNA]</scope>
    <source>
        <strain evidence="12 13">ACC2</strain>
    </source>
</reference>
<name>A0AA36Y469_9FIRM</name>
<comment type="catalytic activity">
    <reaction evidence="8 10">
        <text>[thioredoxin]-disulfide + L-methionine + H2O = L-methionine (S)-S-oxide + [thioredoxin]-dithiol</text>
        <dbReference type="Rhea" id="RHEA:19993"/>
        <dbReference type="Rhea" id="RHEA-COMP:10698"/>
        <dbReference type="Rhea" id="RHEA-COMP:10700"/>
        <dbReference type="ChEBI" id="CHEBI:15377"/>
        <dbReference type="ChEBI" id="CHEBI:29950"/>
        <dbReference type="ChEBI" id="CHEBI:50058"/>
        <dbReference type="ChEBI" id="CHEBI:57844"/>
        <dbReference type="ChEBI" id="CHEBI:58772"/>
        <dbReference type="EC" id="1.8.4.11"/>
    </reaction>
</comment>
<dbReference type="GO" id="GO:0030091">
    <property type="term" value="P:protein repair"/>
    <property type="evidence" value="ECO:0007669"/>
    <property type="project" value="InterPro"/>
</dbReference>
<comment type="caution">
    <text evidence="12">The sequence shown here is derived from an EMBL/GenBank/DDBJ whole genome shotgun (WGS) entry which is preliminary data.</text>
</comment>
<proteinExistence type="inferred from homology"/>
<accession>A0AA36Y469</accession>
<dbReference type="AlphaFoldDB" id="A0AA36Y469"/>
<dbReference type="GO" id="GO:0005737">
    <property type="term" value="C:cytoplasm"/>
    <property type="evidence" value="ECO:0007669"/>
    <property type="project" value="TreeGrafter"/>
</dbReference>
<dbReference type="SUPFAM" id="SSF55068">
    <property type="entry name" value="Peptide methionine sulfoxide reductase"/>
    <property type="match status" value="1"/>
</dbReference>
<dbReference type="GeneID" id="86941277"/>
<dbReference type="InterPro" id="IPR002579">
    <property type="entry name" value="Met_Sox_Rdtase_MsrB_dom"/>
</dbReference>
<dbReference type="HAMAP" id="MF_01401">
    <property type="entry name" value="MsrA"/>
    <property type="match status" value="1"/>
</dbReference>
<keyword evidence="4" id="KW-0511">Multifunctional enzyme</keyword>
<comment type="similarity">
    <text evidence="2">In the N-terminal section; belongs to the MsrA Met sulfoxide reductase family.</text>
</comment>
<dbReference type="EMBL" id="AGEL01000010">
    <property type="protein sequence ID" value="EHO16223.1"/>
    <property type="molecule type" value="Genomic_DNA"/>
</dbReference>
<dbReference type="PANTHER" id="PTHR10173:SF59">
    <property type="entry name" value="PEPTIDE METHIONINE SULFOXIDE REDUCTASE MSRA_MSRB"/>
    <property type="match status" value="1"/>
</dbReference>
<evidence type="ECO:0000256" key="10">
    <source>
        <dbReference type="HAMAP-Rule" id="MF_01401"/>
    </source>
</evidence>
<evidence type="ECO:0000256" key="4">
    <source>
        <dbReference type="ARBA" id="ARBA00023268"/>
    </source>
</evidence>
<dbReference type="Gene3D" id="3.30.1060.10">
    <property type="entry name" value="Peptide methionine sulphoxide reductase MsrA"/>
    <property type="match status" value="1"/>
</dbReference>
<dbReference type="Pfam" id="PF01625">
    <property type="entry name" value="PMSR"/>
    <property type="match status" value="1"/>
</dbReference>
<feature type="active site" description="Nucleophile" evidence="9">
    <location>
        <position position="277"/>
    </location>
</feature>
<comment type="function">
    <text evidence="5 10">Has an important function as a repair enzyme for proteins that have been inactivated by oxidation. Catalyzes the reversible oxidation-reduction of methionine sulfoxide in proteins to methionine.</text>
</comment>
<dbReference type="HAMAP" id="MF_01400">
    <property type="entry name" value="MsrB"/>
    <property type="match status" value="1"/>
</dbReference>
<dbReference type="FunFam" id="2.170.150.20:FF:000003">
    <property type="entry name" value="Peptide methionine sulfoxide reductase MsrB"/>
    <property type="match status" value="1"/>
</dbReference>
<comment type="similarity">
    <text evidence="1">In the C-terminal section; belongs to the MsrB Met sulfoxide reductase family.</text>
</comment>
<evidence type="ECO:0000256" key="1">
    <source>
        <dbReference type="ARBA" id="ARBA00008076"/>
    </source>
</evidence>
<feature type="active site" evidence="10">
    <location>
        <position position="9"/>
    </location>
</feature>